<evidence type="ECO:0000313" key="12">
    <source>
        <dbReference type="Proteomes" id="UP000008037"/>
    </source>
</evidence>
<dbReference type="InterPro" id="IPR042265">
    <property type="entry name" value="DPH1/DPH2_3"/>
</dbReference>
<dbReference type="InParanoid" id="K0IFW9"/>
<dbReference type="GeneID" id="13795161"/>
<reference evidence="11 12" key="1">
    <citation type="journal article" date="2012" name="Environ. Microbiol.">
        <title>The genome of the ammonia-oxidizing Candidatus Nitrososphaera gargensis: insights into metabolic versatility and environmental adaptations.</title>
        <authorList>
            <person name="Spang A."/>
            <person name="Poehlein A."/>
            <person name="Offre P."/>
            <person name="Zumbragel S."/>
            <person name="Haider S."/>
            <person name="Rychlik N."/>
            <person name="Nowka B."/>
            <person name="Schmeisser C."/>
            <person name="Lebedeva E.V."/>
            <person name="Rattei T."/>
            <person name="Bohm C."/>
            <person name="Schmid M."/>
            <person name="Galushko A."/>
            <person name="Hatzenpichler R."/>
            <person name="Weinmaier T."/>
            <person name="Daniel R."/>
            <person name="Schleper C."/>
            <person name="Spieck E."/>
            <person name="Streit W."/>
            <person name="Wagner M."/>
        </authorList>
    </citation>
    <scope>NUCLEOTIDE SEQUENCE [LARGE SCALE GENOMIC DNA]</scope>
    <source>
        <strain evidence="12">Ga9.2</strain>
    </source>
</reference>
<dbReference type="InterPro" id="IPR035435">
    <property type="entry name" value="DPH1/DPH2_euk_archaea"/>
</dbReference>
<keyword evidence="4 10" id="KW-0808">Transferase</keyword>
<dbReference type="Pfam" id="PF01866">
    <property type="entry name" value="Diphthamide_syn"/>
    <property type="match status" value="1"/>
</dbReference>
<dbReference type="UniPathway" id="UPA00559"/>
<dbReference type="STRING" id="1237085.Ngar_c07660"/>
<dbReference type="AlphaFoldDB" id="K0IFW9"/>
<comment type="cofactor">
    <cofactor evidence="1 10">
        <name>[4Fe-4S] cluster</name>
        <dbReference type="ChEBI" id="CHEBI:49883"/>
    </cofactor>
</comment>
<evidence type="ECO:0000256" key="6">
    <source>
        <dbReference type="ARBA" id="ARBA00022723"/>
    </source>
</evidence>
<dbReference type="BioCyc" id="CNIT1237085:G1324-764-MONOMER"/>
<evidence type="ECO:0000256" key="5">
    <source>
        <dbReference type="ARBA" id="ARBA00022691"/>
    </source>
</evidence>
<dbReference type="Proteomes" id="UP000008037">
    <property type="component" value="Chromosome"/>
</dbReference>
<name>K0IFW9_NITGG</name>
<keyword evidence="8 10" id="KW-0411">Iron-sulfur</keyword>
<keyword evidence="7 10" id="KW-0408">Iron</keyword>
<dbReference type="NCBIfam" id="TIGR03682">
    <property type="entry name" value="arCOG04112"/>
    <property type="match status" value="1"/>
</dbReference>
<dbReference type="HOGENOM" id="CLU_037146_0_0_2"/>
<dbReference type="InterPro" id="IPR016435">
    <property type="entry name" value="DPH1/DPH2"/>
</dbReference>
<evidence type="ECO:0000313" key="11">
    <source>
        <dbReference type="EMBL" id="AFU57708.1"/>
    </source>
</evidence>
<dbReference type="EC" id="2.5.1.108" evidence="3 10"/>
<dbReference type="InterPro" id="IPR042264">
    <property type="entry name" value="DPH1/DPH2_2"/>
</dbReference>
<organism evidence="11 12">
    <name type="scientific">Nitrososphaera gargensis (strain Ga9.2)</name>
    <dbReference type="NCBI Taxonomy" id="1237085"/>
    <lineage>
        <taxon>Archaea</taxon>
        <taxon>Nitrososphaerota</taxon>
        <taxon>Nitrososphaeria</taxon>
        <taxon>Nitrososphaerales</taxon>
        <taxon>Nitrososphaeraceae</taxon>
        <taxon>Nitrososphaera</taxon>
    </lineage>
</organism>
<dbReference type="GO" id="GO:0046872">
    <property type="term" value="F:metal ion binding"/>
    <property type="evidence" value="ECO:0007669"/>
    <property type="project" value="UniProtKB-KW"/>
</dbReference>
<keyword evidence="5 10" id="KW-0949">S-adenosyl-L-methionine</keyword>
<keyword evidence="6 10" id="KW-0479">Metal-binding</keyword>
<dbReference type="SFLD" id="SFLDS00032">
    <property type="entry name" value="Radical_SAM_3-amino-3-carboxyp"/>
    <property type="match status" value="1"/>
</dbReference>
<evidence type="ECO:0000256" key="9">
    <source>
        <dbReference type="ARBA" id="ARBA00048403"/>
    </source>
</evidence>
<dbReference type="InterPro" id="IPR022428">
    <property type="entry name" value="Dph2_arc"/>
</dbReference>
<evidence type="ECO:0000256" key="3">
    <source>
        <dbReference type="ARBA" id="ARBA00012221"/>
    </source>
</evidence>
<evidence type="ECO:0000256" key="8">
    <source>
        <dbReference type="ARBA" id="ARBA00023014"/>
    </source>
</evidence>
<dbReference type="InterPro" id="IPR042263">
    <property type="entry name" value="DPH1/DPH2_1"/>
</dbReference>
<dbReference type="PANTHER" id="PTHR10762">
    <property type="entry name" value="DIPHTHAMIDE BIOSYNTHESIS PROTEIN"/>
    <property type="match status" value="1"/>
</dbReference>
<protein>
    <recommendedName>
        <fullName evidence="3 10">2-(3-amino-3-carboxypropyl)histidine synthase</fullName>
        <ecNumber evidence="3 10">2.5.1.108</ecNumber>
    </recommendedName>
</protein>
<dbReference type="Gene3D" id="3.40.50.11850">
    <property type="entry name" value="Diphthamide synthesis DPH1/DPH2 domain 2"/>
    <property type="match status" value="1"/>
</dbReference>
<sequence length="334" mass="37717">MTIRIDEKRIFEIIEQRKPRSVALNGPEGLMSKLQDAADHITEKFGIEAYVIGDTCWGSCDLNTHAADMLGADILFNIGHTIAMETFGEKLIMIGAFDDISFDSVATKCAKGLQGKYKTVSLLTDSQHLHQIESVKKIFEDHGYNVIIGRGKGQLRDAQVFGCEFYPAYNIQKQVDAYIFLGQSVFHSASVAMSTEKPTFMLDPYFEEYSQVNEFAQGMQKRMILSIYKALDAEKIGIIIGLKEGQFAHVRALELKKEFEKLGKKVQMIALTEITDDRIQVFKGIDAFVQVACPRIATDNHFKKPMLSVPQAQALLKLLRKEPIEDFLKVQHWL</sequence>
<evidence type="ECO:0000256" key="7">
    <source>
        <dbReference type="ARBA" id="ARBA00023004"/>
    </source>
</evidence>
<dbReference type="OrthoDB" id="314at2157"/>
<proteinExistence type="inferred from homology"/>
<comment type="similarity">
    <text evidence="10">Belongs to the DPH1/DPH2 family.</text>
</comment>
<evidence type="ECO:0000256" key="1">
    <source>
        <dbReference type="ARBA" id="ARBA00001966"/>
    </source>
</evidence>
<dbReference type="PIRSF" id="PIRSF004967">
    <property type="entry name" value="DPH1"/>
    <property type="match status" value="1"/>
</dbReference>
<evidence type="ECO:0000256" key="10">
    <source>
        <dbReference type="PIRNR" id="PIRNR004967"/>
    </source>
</evidence>
<dbReference type="Gene3D" id="3.40.50.11840">
    <property type="entry name" value="Diphthamide synthesis DPH1/DPH2 domain 1"/>
    <property type="match status" value="1"/>
</dbReference>
<keyword evidence="12" id="KW-1185">Reference proteome</keyword>
<dbReference type="GO" id="GO:0017183">
    <property type="term" value="P:protein histidyl modification to diphthamide"/>
    <property type="evidence" value="ECO:0007669"/>
    <property type="project" value="UniProtKB-UniRule"/>
</dbReference>
<dbReference type="FunCoup" id="K0IFW9">
    <property type="interactions" value="114"/>
</dbReference>
<keyword evidence="10" id="KW-0004">4Fe-4S</keyword>
<comment type="catalytic activity">
    <reaction evidence="9 10">
        <text>L-histidyl-[translation elongation factor 2] + S-adenosyl-L-methionine = 2-[(3S)-amino-3-carboxypropyl]-L-histidyl-[translation elongation factor 2] + S-methyl-5'-thioadenosine + H(+)</text>
        <dbReference type="Rhea" id="RHEA:36783"/>
        <dbReference type="Rhea" id="RHEA-COMP:9748"/>
        <dbReference type="Rhea" id="RHEA-COMP:9749"/>
        <dbReference type="ChEBI" id="CHEBI:15378"/>
        <dbReference type="ChEBI" id="CHEBI:17509"/>
        <dbReference type="ChEBI" id="CHEBI:29979"/>
        <dbReference type="ChEBI" id="CHEBI:59789"/>
        <dbReference type="ChEBI" id="CHEBI:73995"/>
        <dbReference type="EC" id="2.5.1.108"/>
    </reaction>
</comment>
<dbReference type="EMBL" id="CP002408">
    <property type="protein sequence ID" value="AFU57708.1"/>
    <property type="molecule type" value="Genomic_DNA"/>
</dbReference>
<evidence type="ECO:0000256" key="2">
    <source>
        <dbReference type="ARBA" id="ARBA00005156"/>
    </source>
</evidence>
<gene>
    <name evidence="11" type="ordered locus">Ngar_c07660</name>
</gene>
<dbReference type="RefSeq" id="WP_015018253.1">
    <property type="nucleotide sequence ID" value="NC_018719.1"/>
</dbReference>
<evidence type="ECO:0000256" key="4">
    <source>
        <dbReference type="ARBA" id="ARBA00022679"/>
    </source>
</evidence>
<comment type="function">
    <text evidence="10">Catalyzes the first step of diphthamide biosynthesis, i.e. the transfer of the 3-amino-3-carboxypropyl group from S-adenosyl-L-methionine (SAM) to the C2 position of the imidazole ring of the target histidine residue in translation elongation factor 2 (EF-2).</text>
</comment>
<dbReference type="KEGG" id="nga:Ngar_c07660"/>
<dbReference type="GO" id="GO:0090560">
    <property type="term" value="F:2-(3-amino-3-carboxypropyl)histidine synthase activity"/>
    <property type="evidence" value="ECO:0007669"/>
    <property type="project" value="UniProtKB-UniRule"/>
</dbReference>
<dbReference type="PANTHER" id="PTHR10762:SF1">
    <property type="entry name" value="2-(3-AMINO-3-CARBOXYPROPYL)HISTIDINE SYNTHASE SUBUNIT 1"/>
    <property type="match status" value="1"/>
</dbReference>
<dbReference type="Gene3D" id="3.40.50.11860">
    <property type="entry name" value="Diphthamide synthesis DPH1/DPH2 domain 3"/>
    <property type="match status" value="1"/>
</dbReference>
<dbReference type="NCBIfam" id="TIGR00322">
    <property type="entry name" value="diphth2_R"/>
    <property type="match status" value="1"/>
</dbReference>
<accession>K0IFW9</accession>
<comment type="pathway">
    <text evidence="2 10">Protein modification; peptidyl-diphthamide biosynthesis.</text>
</comment>
<dbReference type="GO" id="GO:0051539">
    <property type="term" value="F:4 iron, 4 sulfur cluster binding"/>
    <property type="evidence" value="ECO:0007669"/>
    <property type="project" value="UniProtKB-UniRule"/>
</dbReference>